<dbReference type="EMBL" id="GEDV01011148">
    <property type="protein sequence ID" value="JAP77409.1"/>
    <property type="molecule type" value="Transcribed_RNA"/>
</dbReference>
<dbReference type="PANTHER" id="PTHR35385:SF2">
    <property type="entry name" value="PROTEIN B, PUTATIVE-RELATED"/>
    <property type="match status" value="1"/>
</dbReference>
<dbReference type="PANTHER" id="PTHR35385">
    <property type="entry name" value="PROTEIN B, PUTATIVE-RELATED-RELATED"/>
    <property type="match status" value="1"/>
</dbReference>
<protein>
    <submittedName>
        <fullName evidence="1">Uncharacterized protein</fullName>
    </submittedName>
</protein>
<reference evidence="1" key="1">
    <citation type="journal article" date="2016" name="Ticks Tick Borne Dis.">
        <title>De novo assembly and annotation of the salivary gland transcriptome of Rhipicephalus appendiculatus male and female ticks during blood feeding.</title>
        <authorList>
            <person name="de Castro M.H."/>
            <person name="de Klerk D."/>
            <person name="Pienaar R."/>
            <person name="Latif A.A."/>
            <person name="Rees D.J."/>
            <person name="Mans B.J."/>
        </authorList>
    </citation>
    <scope>NUCLEOTIDE SEQUENCE</scope>
    <source>
        <tissue evidence="1">Salivary glands</tissue>
    </source>
</reference>
<name>A0A131YDP9_RHIAP</name>
<organism evidence="1">
    <name type="scientific">Rhipicephalus appendiculatus</name>
    <name type="common">Brown ear tick</name>
    <dbReference type="NCBI Taxonomy" id="34631"/>
    <lineage>
        <taxon>Eukaryota</taxon>
        <taxon>Metazoa</taxon>
        <taxon>Ecdysozoa</taxon>
        <taxon>Arthropoda</taxon>
        <taxon>Chelicerata</taxon>
        <taxon>Arachnida</taxon>
        <taxon>Acari</taxon>
        <taxon>Parasitiformes</taxon>
        <taxon>Ixodida</taxon>
        <taxon>Ixodoidea</taxon>
        <taxon>Ixodidae</taxon>
        <taxon>Rhipicephalinae</taxon>
        <taxon>Rhipicephalus</taxon>
        <taxon>Rhipicephalus</taxon>
    </lineage>
</organism>
<evidence type="ECO:0000313" key="1">
    <source>
        <dbReference type="EMBL" id="JAP77409.1"/>
    </source>
</evidence>
<sequence length="80" mass="8590">MHRAQSLESAKDIIFVDSTSSCDTEGNTATVLLTATKAGAVPVAVLVHSSQTRECYRAAFQLLKDKYPSCFGNNKVHTSA</sequence>
<accession>A0A131YDP9</accession>
<proteinExistence type="predicted"/>
<dbReference type="AlphaFoldDB" id="A0A131YDP9"/>